<reference evidence="3" key="1">
    <citation type="submission" date="2023-07" db="EMBL/GenBank/DDBJ databases">
        <authorList>
            <consortium name="AG Swart"/>
            <person name="Singh M."/>
            <person name="Singh A."/>
            <person name="Seah K."/>
            <person name="Emmerich C."/>
        </authorList>
    </citation>
    <scope>NUCLEOTIDE SEQUENCE</scope>
    <source>
        <strain evidence="3">DP1</strain>
    </source>
</reference>
<organism evidence="3 4">
    <name type="scientific">Euplotes crassus</name>
    <dbReference type="NCBI Taxonomy" id="5936"/>
    <lineage>
        <taxon>Eukaryota</taxon>
        <taxon>Sar</taxon>
        <taxon>Alveolata</taxon>
        <taxon>Ciliophora</taxon>
        <taxon>Intramacronucleata</taxon>
        <taxon>Spirotrichea</taxon>
        <taxon>Hypotrichia</taxon>
        <taxon>Euplotida</taxon>
        <taxon>Euplotidae</taxon>
        <taxon>Moneuplotes</taxon>
    </lineage>
</organism>
<dbReference type="AlphaFoldDB" id="A0AAD1XL64"/>
<comment type="caution">
    <text evidence="3">The sequence shown here is derived from an EMBL/GenBank/DDBJ whole genome shotgun (WGS) entry which is preliminary data.</text>
</comment>
<evidence type="ECO:0000256" key="1">
    <source>
        <dbReference type="SAM" id="MobiDB-lite"/>
    </source>
</evidence>
<keyword evidence="4" id="KW-1185">Reference proteome</keyword>
<protein>
    <submittedName>
        <fullName evidence="3">Uncharacterized protein</fullName>
    </submittedName>
</protein>
<name>A0AAD1XL64_EUPCR</name>
<accession>A0AAD1XL64</accession>
<evidence type="ECO:0000256" key="2">
    <source>
        <dbReference type="SAM" id="Phobius"/>
    </source>
</evidence>
<feature type="transmembrane region" description="Helical" evidence="2">
    <location>
        <begin position="50"/>
        <end position="68"/>
    </location>
</feature>
<proteinExistence type="predicted"/>
<sequence>MYPSSFDEHELQWVDDNHNRLMSILHKLIYIPVLGQYFNSTNVFEISLAAWLRGIFALFYSYIVALFSEFDYGFWELDVLYWKKKVTVHTAIVEEKGFDYYHLNEECIRSRIVEYFLPLYNGTDSSNCSEIDPIIINLSERPIDPVESYASLIWKILLFLSILCAIIIMMKLIMTEWKTYKSLSISPQKKSVEILDESSSEVRSISSELSNLQDQGSANSVNIGLTESSS</sequence>
<keyword evidence="2" id="KW-0472">Membrane</keyword>
<evidence type="ECO:0000313" key="3">
    <source>
        <dbReference type="EMBL" id="CAI2374861.1"/>
    </source>
</evidence>
<gene>
    <name evidence="3" type="ORF">ECRASSUSDP1_LOCUS16219</name>
</gene>
<feature type="region of interest" description="Disordered" evidence="1">
    <location>
        <begin position="208"/>
        <end position="230"/>
    </location>
</feature>
<dbReference type="Proteomes" id="UP001295684">
    <property type="component" value="Unassembled WGS sequence"/>
</dbReference>
<evidence type="ECO:0000313" key="4">
    <source>
        <dbReference type="Proteomes" id="UP001295684"/>
    </source>
</evidence>
<feature type="transmembrane region" description="Helical" evidence="2">
    <location>
        <begin position="152"/>
        <end position="174"/>
    </location>
</feature>
<keyword evidence="2" id="KW-1133">Transmembrane helix</keyword>
<dbReference type="EMBL" id="CAMPGE010016287">
    <property type="protein sequence ID" value="CAI2374861.1"/>
    <property type="molecule type" value="Genomic_DNA"/>
</dbReference>
<feature type="compositionally biased region" description="Polar residues" evidence="1">
    <location>
        <begin position="211"/>
        <end position="230"/>
    </location>
</feature>
<keyword evidence="2" id="KW-0812">Transmembrane</keyword>